<proteinExistence type="predicted"/>
<gene>
    <name evidence="2" type="ORF">GUJ93_ZPchr0003g16609</name>
</gene>
<dbReference type="AlphaFoldDB" id="A0A8J5V7U7"/>
<dbReference type="Proteomes" id="UP000729402">
    <property type="component" value="Unassembled WGS sequence"/>
</dbReference>
<sequence>MEQDGANVEQGQDELPADAPEQPKPVVDAQEDEVDAAKQYEPDLEIQLDADHDDAPLRMRSIGSLVEHAPVPAYFHSV</sequence>
<evidence type="ECO:0000256" key="1">
    <source>
        <dbReference type="SAM" id="MobiDB-lite"/>
    </source>
</evidence>
<evidence type="ECO:0000313" key="2">
    <source>
        <dbReference type="EMBL" id="KAG8063782.1"/>
    </source>
</evidence>
<dbReference type="EMBL" id="JAAALK010000286">
    <property type="protein sequence ID" value="KAG8063782.1"/>
    <property type="molecule type" value="Genomic_DNA"/>
</dbReference>
<feature type="region of interest" description="Disordered" evidence="1">
    <location>
        <begin position="1"/>
        <end position="34"/>
    </location>
</feature>
<reference evidence="2" key="2">
    <citation type="submission" date="2021-02" db="EMBL/GenBank/DDBJ databases">
        <authorList>
            <person name="Kimball J.A."/>
            <person name="Haas M.W."/>
            <person name="Macchietto M."/>
            <person name="Kono T."/>
            <person name="Duquette J."/>
            <person name="Shao M."/>
        </authorList>
    </citation>
    <scope>NUCLEOTIDE SEQUENCE</scope>
    <source>
        <tissue evidence="2">Fresh leaf tissue</tissue>
    </source>
</reference>
<reference evidence="2" key="1">
    <citation type="journal article" date="2021" name="bioRxiv">
        <title>Whole Genome Assembly and Annotation of Northern Wild Rice, Zizania palustris L., Supports a Whole Genome Duplication in the Zizania Genus.</title>
        <authorList>
            <person name="Haas M."/>
            <person name="Kono T."/>
            <person name="Macchietto M."/>
            <person name="Millas R."/>
            <person name="McGilp L."/>
            <person name="Shao M."/>
            <person name="Duquette J."/>
            <person name="Hirsch C.N."/>
            <person name="Kimball J."/>
        </authorList>
    </citation>
    <scope>NUCLEOTIDE SEQUENCE</scope>
    <source>
        <tissue evidence="2">Fresh leaf tissue</tissue>
    </source>
</reference>
<accession>A0A8J5V7U7</accession>
<comment type="caution">
    <text evidence="2">The sequence shown here is derived from an EMBL/GenBank/DDBJ whole genome shotgun (WGS) entry which is preliminary data.</text>
</comment>
<organism evidence="2 3">
    <name type="scientific">Zizania palustris</name>
    <name type="common">Northern wild rice</name>
    <dbReference type="NCBI Taxonomy" id="103762"/>
    <lineage>
        <taxon>Eukaryota</taxon>
        <taxon>Viridiplantae</taxon>
        <taxon>Streptophyta</taxon>
        <taxon>Embryophyta</taxon>
        <taxon>Tracheophyta</taxon>
        <taxon>Spermatophyta</taxon>
        <taxon>Magnoliopsida</taxon>
        <taxon>Liliopsida</taxon>
        <taxon>Poales</taxon>
        <taxon>Poaceae</taxon>
        <taxon>BOP clade</taxon>
        <taxon>Oryzoideae</taxon>
        <taxon>Oryzeae</taxon>
        <taxon>Zizaniinae</taxon>
        <taxon>Zizania</taxon>
    </lineage>
</organism>
<evidence type="ECO:0000313" key="3">
    <source>
        <dbReference type="Proteomes" id="UP000729402"/>
    </source>
</evidence>
<name>A0A8J5V7U7_ZIZPA</name>
<protein>
    <submittedName>
        <fullName evidence="2">Uncharacterized protein</fullName>
    </submittedName>
</protein>
<keyword evidence="3" id="KW-1185">Reference proteome</keyword>